<evidence type="ECO:0000313" key="3">
    <source>
        <dbReference type="Proteomes" id="UP001141806"/>
    </source>
</evidence>
<evidence type="ECO:0000256" key="1">
    <source>
        <dbReference type="SAM" id="Phobius"/>
    </source>
</evidence>
<dbReference type="AlphaFoldDB" id="A0A9Q0KK42"/>
<keyword evidence="1" id="KW-1133">Transmembrane helix</keyword>
<gene>
    <name evidence="2" type="ORF">NE237_005197</name>
</gene>
<feature type="transmembrane region" description="Helical" evidence="1">
    <location>
        <begin position="12"/>
        <end position="31"/>
    </location>
</feature>
<keyword evidence="3" id="KW-1185">Reference proteome</keyword>
<organism evidence="2 3">
    <name type="scientific">Protea cynaroides</name>
    <dbReference type="NCBI Taxonomy" id="273540"/>
    <lineage>
        <taxon>Eukaryota</taxon>
        <taxon>Viridiplantae</taxon>
        <taxon>Streptophyta</taxon>
        <taxon>Embryophyta</taxon>
        <taxon>Tracheophyta</taxon>
        <taxon>Spermatophyta</taxon>
        <taxon>Magnoliopsida</taxon>
        <taxon>Proteales</taxon>
        <taxon>Proteaceae</taxon>
        <taxon>Protea</taxon>
    </lineage>
</organism>
<dbReference type="Proteomes" id="UP001141806">
    <property type="component" value="Unassembled WGS sequence"/>
</dbReference>
<keyword evidence="1" id="KW-0812">Transmembrane</keyword>
<comment type="caution">
    <text evidence="2">The sequence shown here is derived from an EMBL/GenBank/DDBJ whole genome shotgun (WGS) entry which is preliminary data.</text>
</comment>
<reference evidence="2" key="1">
    <citation type="journal article" date="2023" name="Plant J.">
        <title>The genome of the king protea, Protea cynaroides.</title>
        <authorList>
            <person name="Chang J."/>
            <person name="Duong T.A."/>
            <person name="Schoeman C."/>
            <person name="Ma X."/>
            <person name="Roodt D."/>
            <person name="Barker N."/>
            <person name="Li Z."/>
            <person name="Van de Peer Y."/>
            <person name="Mizrachi E."/>
        </authorList>
    </citation>
    <scope>NUCLEOTIDE SEQUENCE</scope>
    <source>
        <tissue evidence="2">Young leaves</tissue>
    </source>
</reference>
<proteinExistence type="predicted"/>
<sequence length="122" mass="13794">MLYFAKPRSYLIAALFYLIDALLAVSLTALFKHIKSTDEPCTEESIREKVLNFIRDKVWKMVLEMSILNASNAESYSPKQLADEVTATLDSVKRIDCIGIGAMGFSMVTQLLQSKFMFLTLM</sequence>
<dbReference type="EMBL" id="JAMYWD010000005">
    <property type="protein sequence ID" value="KAJ4972098.1"/>
    <property type="molecule type" value="Genomic_DNA"/>
</dbReference>
<protein>
    <submittedName>
        <fullName evidence="2">Uncharacterized protein</fullName>
    </submittedName>
</protein>
<keyword evidence="1" id="KW-0472">Membrane</keyword>
<dbReference type="Pfam" id="PF05918">
    <property type="entry name" value="API5"/>
    <property type="match status" value="1"/>
</dbReference>
<dbReference type="OrthoDB" id="48988at2759"/>
<accession>A0A9Q0KK42</accession>
<evidence type="ECO:0000313" key="2">
    <source>
        <dbReference type="EMBL" id="KAJ4972098.1"/>
    </source>
</evidence>
<dbReference type="InterPro" id="IPR008383">
    <property type="entry name" value="API5"/>
</dbReference>
<name>A0A9Q0KK42_9MAGN</name>